<dbReference type="AlphaFoldDB" id="A0AAU9Q790"/>
<name>A0AAU9Q790_9VIBR</name>
<organism evidence="1 2">
    <name type="scientific">Vibrio owensii</name>
    <dbReference type="NCBI Taxonomy" id="696485"/>
    <lineage>
        <taxon>Bacteria</taxon>
        <taxon>Pseudomonadati</taxon>
        <taxon>Pseudomonadota</taxon>
        <taxon>Gammaproteobacteria</taxon>
        <taxon>Vibrionales</taxon>
        <taxon>Vibrionaceae</taxon>
        <taxon>Vibrio</taxon>
    </lineage>
</organism>
<evidence type="ECO:0000313" key="2">
    <source>
        <dbReference type="Proteomes" id="UP001295420"/>
    </source>
</evidence>
<dbReference type="EMBL" id="CAKMTQ010000015">
    <property type="protein sequence ID" value="CAH1528729.1"/>
    <property type="molecule type" value="Genomic_DNA"/>
</dbReference>
<dbReference type="Proteomes" id="UP001295420">
    <property type="component" value="Unassembled WGS sequence"/>
</dbReference>
<protein>
    <submittedName>
        <fullName evidence="1">Uncharacterized protein</fullName>
    </submittedName>
</protein>
<evidence type="ECO:0000313" key="1">
    <source>
        <dbReference type="EMBL" id="CAH1528729.1"/>
    </source>
</evidence>
<gene>
    <name evidence="1" type="ORF">THF1D04_220023</name>
</gene>
<reference evidence="1" key="1">
    <citation type="submission" date="2022-01" db="EMBL/GenBank/DDBJ databases">
        <authorList>
            <person name="Lagorce A."/>
        </authorList>
    </citation>
    <scope>NUCLEOTIDE SEQUENCE</scope>
    <source>
        <strain evidence="1">Th15_F1_D04</strain>
    </source>
</reference>
<proteinExistence type="predicted"/>
<sequence length="40" mass="4466">MLSASLGGLVFKEREYSKCSRLKDQYIALDVQYVALIGSI</sequence>
<comment type="caution">
    <text evidence="1">The sequence shown here is derived from an EMBL/GenBank/DDBJ whole genome shotgun (WGS) entry which is preliminary data.</text>
</comment>
<accession>A0AAU9Q790</accession>